<dbReference type="RefSeq" id="WP_157520478.1">
    <property type="nucleotide sequence ID" value="NZ_CP019650.1"/>
</dbReference>
<keyword evidence="3" id="KW-1185">Reference proteome</keyword>
<gene>
    <name evidence="2" type="ORF">Mag101_17510</name>
</gene>
<dbReference type="PROSITE" id="PS51257">
    <property type="entry name" value="PROKAR_LIPOPROTEIN"/>
    <property type="match status" value="1"/>
</dbReference>
<feature type="chain" id="PRO_5012185160" description="Lipoprotein" evidence="1">
    <location>
        <begin position="23"/>
        <end position="235"/>
    </location>
</feature>
<evidence type="ECO:0000256" key="1">
    <source>
        <dbReference type="SAM" id="SignalP"/>
    </source>
</evidence>
<dbReference type="KEGG" id="maga:Mag101_17510"/>
<evidence type="ECO:0008006" key="4">
    <source>
        <dbReference type="Google" id="ProtNLM"/>
    </source>
</evidence>
<keyword evidence="1" id="KW-0732">Signal</keyword>
<protein>
    <recommendedName>
        <fullName evidence="4">Lipoprotein</fullName>
    </recommendedName>
</protein>
<dbReference type="Proteomes" id="UP000188219">
    <property type="component" value="Chromosome"/>
</dbReference>
<dbReference type="AlphaFoldDB" id="A0A1Q2M997"/>
<evidence type="ECO:0000313" key="3">
    <source>
        <dbReference type="Proteomes" id="UP000188219"/>
    </source>
</evidence>
<evidence type="ECO:0000313" key="2">
    <source>
        <dbReference type="EMBL" id="AQQ69230.1"/>
    </source>
</evidence>
<dbReference type="EMBL" id="CP019650">
    <property type="protein sequence ID" value="AQQ69230.1"/>
    <property type="molecule type" value="Genomic_DNA"/>
</dbReference>
<dbReference type="STRING" id="260552.Mag101_17510"/>
<feature type="signal peptide" evidence="1">
    <location>
        <begin position="1"/>
        <end position="22"/>
    </location>
</feature>
<dbReference type="OrthoDB" id="6864769at2"/>
<organism evidence="2 3">
    <name type="scientific">Microbulbifer agarilyticus</name>
    <dbReference type="NCBI Taxonomy" id="260552"/>
    <lineage>
        <taxon>Bacteria</taxon>
        <taxon>Pseudomonadati</taxon>
        <taxon>Pseudomonadota</taxon>
        <taxon>Gammaproteobacteria</taxon>
        <taxon>Cellvibrionales</taxon>
        <taxon>Microbulbiferaceae</taxon>
        <taxon>Microbulbifer</taxon>
    </lineage>
</organism>
<sequence>MKCKLLAILAFGVVFLSGCAGAPQMPVSPDTVFWQESSKRIGVVVSDVPEPNVYLPGASCLLCLAAAEVANSSLSKHTDTLSTDDAKTLKTDLQTLLEANNVEVVEISEPVLFNKLPKFKSEVPNTAKRDFTGFKEQYNISHLLVMNVHAVGMHRSYSSYIPTSDPKGYFSGLGYLVDLSDNTYKWYKPVTVTKAVTEEWDEAPTFPALTNAYYQAIAEGKEIIMSSLDSKTAEN</sequence>
<reference evidence="2" key="1">
    <citation type="submission" date="2017-02" db="EMBL/GenBank/DDBJ databases">
        <title>Genome of Microbulbifer agarilyticus GP101.</title>
        <authorList>
            <person name="Jung J."/>
            <person name="Bae S.S."/>
            <person name="Baek K."/>
        </authorList>
    </citation>
    <scope>NUCLEOTIDE SEQUENCE [LARGE SCALE GENOMIC DNA]</scope>
    <source>
        <strain evidence="2">GP101</strain>
    </source>
</reference>
<accession>A0A1Q2M997</accession>
<proteinExistence type="predicted"/>
<name>A0A1Q2M997_9GAMM</name>